<dbReference type="PROSITE" id="PS51192">
    <property type="entry name" value="HELICASE_ATP_BIND_1"/>
    <property type="match status" value="1"/>
</dbReference>
<organism evidence="11 12">
    <name type="scientific">Pterulicium gracile</name>
    <dbReference type="NCBI Taxonomy" id="1884261"/>
    <lineage>
        <taxon>Eukaryota</taxon>
        <taxon>Fungi</taxon>
        <taxon>Dikarya</taxon>
        <taxon>Basidiomycota</taxon>
        <taxon>Agaricomycotina</taxon>
        <taxon>Agaricomycetes</taxon>
        <taxon>Agaricomycetidae</taxon>
        <taxon>Agaricales</taxon>
        <taxon>Pleurotineae</taxon>
        <taxon>Pterulaceae</taxon>
        <taxon>Pterulicium</taxon>
    </lineage>
</organism>
<dbReference type="GO" id="GO:0005634">
    <property type="term" value="C:nucleus"/>
    <property type="evidence" value="ECO:0007669"/>
    <property type="project" value="TreeGrafter"/>
</dbReference>
<dbReference type="PROSITE" id="PS51194">
    <property type="entry name" value="HELICASE_CTER"/>
    <property type="match status" value="1"/>
</dbReference>
<dbReference type="SUPFAM" id="SSF52540">
    <property type="entry name" value="P-loop containing nucleoside triphosphate hydrolases"/>
    <property type="match status" value="1"/>
</dbReference>
<dbReference type="SMART" id="SM00487">
    <property type="entry name" value="DEXDc"/>
    <property type="match status" value="1"/>
</dbReference>
<dbReference type="Gene3D" id="3.40.50.300">
    <property type="entry name" value="P-loop containing nucleotide triphosphate hydrolases"/>
    <property type="match status" value="2"/>
</dbReference>
<reference evidence="11 12" key="1">
    <citation type="journal article" date="2019" name="Nat. Ecol. Evol.">
        <title>Megaphylogeny resolves global patterns of mushroom evolution.</title>
        <authorList>
            <person name="Varga T."/>
            <person name="Krizsan K."/>
            <person name="Foldi C."/>
            <person name="Dima B."/>
            <person name="Sanchez-Garcia M."/>
            <person name="Sanchez-Ramirez S."/>
            <person name="Szollosi G.J."/>
            <person name="Szarkandi J.G."/>
            <person name="Papp V."/>
            <person name="Albert L."/>
            <person name="Andreopoulos W."/>
            <person name="Angelini C."/>
            <person name="Antonin V."/>
            <person name="Barry K.W."/>
            <person name="Bougher N.L."/>
            <person name="Buchanan P."/>
            <person name="Buyck B."/>
            <person name="Bense V."/>
            <person name="Catcheside P."/>
            <person name="Chovatia M."/>
            <person name="Cooper J."/>
            <person name="Damon W."/>
            <person name="Desjardin D."/>
            <person name="Finy P."/>
            <person name="Geml J."/>
            <person name="Haridas S."/>
            <person name="Hughes K."/>
            <person name="Justo A."/>
            <person name="Karasinski D."/>
            <person name="Kautmanova I."/>
            <person name="Kiss B."/>
            <person name="Kocsube S."/>
            <person name="Kotiranta H."/>
            <person name="LaButti K.M."/>
            <person name="Lechner B.E."/>
            <person name="Liimatainen K."/>
            <person name="Lipzen A."/>
            <person name="Lukacs Z."/>
            <person name="Mihaltcheva S."/>
            <person name="Morgado L.N."/>
            <person name="Niskanen T."/>
            <person name="Noordeloos M.E."/>
            <person name="Ohm R.A."/>
            <person name="Ortiz-Santana B."/>
            <person name="Ovrebo C."/>
            <person name="Racz N."/>
            <person name="Riley R."/>
            <person name="Savchenko A."/>
            <person name="Shiryaev A."/>
            <person name="Soop K."/>
            <person name="Spirin V."/>
            <person name="Szebenyi C."/>
            <person name="Tomsovsky M."/>
            <person name="Tulloss R.E."/>
            <person name="Uehling J."/>
            <person name="Grigoriev I.V."/>
            <person name="Vagvolgyi C."/>
            <person name="Papp T."/>
            <person name="Martin F.M."/>
            <person name="Miettinen O."/>
            <person name="Hibbett D.S."/>
            <person name="Nagy L.G."/>
        </authorList>
    </citation>
    <scope>NUCLEOTIDE SEQUENCE [LARGE SCALE GENOMIC DNA]</scope>
    <source>
        <strain evidence="11 12">CBS 309.79</strain>
    </source>
</reference>
<evidence type="ECO:0000256" key="6">
    <source>
        <dbReference type="ARBA" id="ARBA00034617"/>
    </source>
</evidence>
<dbReference type="InterPro" id="IPR004589">
    <property type="entry name" value="DNA_helicase_ATP-dep_RecQ"/>
</dbReference>
<dbReference type="GO" id="GO:0005524">
    <property type="term" value="F:ATP binding"/>
    <property type="evidence" value="ECO:0007669"/>
    <property type="project" value="UniProtKB-KW"/>
</dbReference>
<dbReference type="PANTHER" id="PTHR13710:SF120">
    <property type="entry name" value="BIFUNCTIONAL 3'-5' EXONUCLEASE_ATP-DEPENDENT HELICASE WRN"/>
    <property type="match status" value="1"/>
</dbReference>
<feature type="domain" description="Helicase ATP-binding" evidence="9">
    <location>
        <begin position="26"/>
        <end position="194"/>
    </location>
</feature>
<dbReference type="CDD" id="cd17920">
    <property type="entry name" value="DEXHc_RecQ"/>
    <property type="match status" value="1"/>
</dbReference>
<dbReference type="GO" id="GO:0043138">
    <property type="term" value="F:3'-5' DNA helicase activity"/>
    <property type="evidence" value="ECO:0007669"/>
    <property type="project" value="UniProtKB-EC"/>
</dbReference>
<keyword evidence="3" id="KW-0378">Hydrolase</keyword>
<gene>
    <name evidence="11" type="ORF">BDV98DRAFT_623334</name>
</gene>
<proteinExistence type="inferred from homology"/>
<keyword evidence="4 11" id="KW-0347">Helicase</keyword>
<evidence type="ECO:0000313" key="11">
    <source>
        <dbReference type="EMBL" id="TFL00004.1"/>
    </source>
</evidence>
<dbReference type="InterPro" id="IPR036388">
    <property type="entry name" value="WH-like_DNA-bd_sf"/>
</dbReference>
<dbReference type="OrthoDB" id="2507344at2759"/>
<evidence type="ECO:0000313" key="12">
    <source>
        <dbReference type="Proteomes" id="UP000305067"/>
    </source>
</evidence>
<evidence type="ECO:0000259" key="9">
    <source>
        <dbReference type="PROSITE" id="PS51192"/>
    </source>
</evidence>
<sequence>MALATEKLKNDFKLESFRGQQEPILERILVEGQSALAVLPTGSGKSLCYQLPALLLDGLTLVISPLIALMKDQVDALERKGVPAARLDSSLSLEEYQQTWSRIESGKLKLLYVAPERLNMEGFMAKIARVKIALLAVDESHCVSEWGDAFRPEYLKIARFAEENSCKRVLCLTATATPSVAKDICKAFSIDTEHGIFRTSSYRHNLHLRVQSVEDDYDGSKRIELVRKHLRANPGPSIVYLTTQKHTEQVARELSNGQLSVKHYHAGMPQDERKATQEWFMASENAVVCATIAFGMRTTLTINTANIRNVIHFNPPKTIEGYSQEVGRGGRDGQPSQCVLLLFAGDRVLLENFARGNTPSRDSVRSFLKEICTQAVLDDVNRKDAVLEINTYQVGKDHDIRDVTLSLLFAQLELKFGYMRSITPIYSVFQYKILDASSFQSGAKGDKSPEAQAIFRHAKFGKIWYDVDVAAASRTSDLARQGIVHKIETWSNAGWIELKKSQRRNRYLMFKPLPHPEKEEAAVFAIADQVYERMHERETAEVKRLESVLDWARAPICLAKGLTAHFGDAEEQFPANTTCGVCSVCTNGGKAAITYSFTPPAFDEQAFKGVLAATPIRDDPRFLARVAFGITSPRTGTERLNRDDAFGSMGEQVWDEVLKRCEAECKKAGPSASGPLKRKSTADCESGSAAKKTKPVSRTGSSTRGSYSRRR</sequence>
<dbReference type="FunFam" id="3.40.50.300:FF:001389">
    <property type="entry name" value="ATP-dependent DNA helicase RecQ"/>
    <property type="match status" value="1"/>
</dbReference>
<dbReference type="Proteomes" id="UP000305067">
    <property type="component" value="Unassembled WGS sequence"/>
</dbReference>
<evidence type="ECO:0000256" key="4">
    <source>
        <dbReference type="ARBA" id="ARBA00022806"/>
    </source>
</evidence>
<dbReference type="NCBIfam" id="TIGR00614">
    <property type="entry name" value="recQ_fam"/>
    <property type="match status" value="1"/>
</dbReference>
<feature type="compositionally biased region" description="Low complexity" evidence="8">
    <location>
        <begin position="697"/>
        <end position="711"/>
    </location>
</feature>
<accession>A0A5C3QNJ7</accession>
<keyword evidence="12" id="KW-1185">Reference proteome</keyword>
<feature type="region of interest" description="Disordered" evidence="8">
    <location>
        <begin position="667"/>
        <end position="711"/>
    </location>
</feature>
<dbReference type="EMBL" id="ML178831">
    <property type="protein sequence ID" value="TFL00004.1"/>
    <property type="molecule type" value="Genomic_DNA"/>
</dbReference>
<dbReference type="GO" id="GO:0003676">
    <property type="term" value="F:nucleic acid binding"/>
    <property type="evidence" value="ECO:0007669"/>
    <property type="project" value="InterPro"/>
</dbReference>
<evidence type="ECO:0000256" key="7">
    <source>
        <dbReference type="ARBA" id="ARBA00034808"/>
    </source>
</evidence>
<dbReference type="EC" id="5.6.2.4" evidence="7"/>
<comment type="similarity">
    <text evidence="1">Belongs to the helicase family. RecQ subfamily.</text>
</comment>
<keyword evidence="2" id="KW-0547">Nucleotide-binding</keyword>
<dbReference type="Pfam" id="PF00270">
    <property type="entry name" value="DEAD"/>
    <property type="match status" value="1"/>
</dbReference>
<evidence type="ECO:0000256" key="2">
    <source>
        <dbReference type="ARBA" id="ARBA00022741"/>
    </source>
</evidence>
<dbReference type="GO" id="GO:0000724">
    <property type="term" value="P:double-strand break repair via homologous recombination"/>
    <property type="evidence" value="ECO:0007669"/>
    <property type="project" value="TreeGrafter"/>
</dbReference>
<dbReference type="InterPro" id="IPR001650">
    <property type="entry name" value="Helicase_C-like"/>
</dbReference>
<dbReference type="Gene3D" id="1.10.10.10">
    <property type="entry name" value="Winged helix-like DNA-binding domain superfamily/Winged helix DNA-binding domain"/>
    <property type="match status" value="1"/>
</dbReference>
<dbReference type="GO" id="GO:0005737">
    <property type="term" value="C:cytoplasm"/>
    <property type="evidence" value="ECO:0007669"/>
    <property type="project" value="TreeGrafter"/>
</dbReference>
<dbReference type="GO" id="GO:0016787">
    <property type="term" value="F:hydrolase activity"/>
    <property type="evidence" value="ECO:0007669"/>
    <property type="project" value="UniProtKB-KW"/>
</dbReference>
<dbReference type="GO" id="GO:0005694">
    <property type="term" value="C:chromosome"/>
    <property type="evidence" value="ECO:0007669"/>
    <property type="project" value="TreeGrafter"/>
</dbReference>
<dbReference type="InterPro" id="IPR027417">
    <property type="entry name" value="P-loop_NTPase"/>
</dbReference>
<dbReference type="STRING" id="1884261.A0A5C3QNJ7"/>
<keyword evidence="5" id="KW-0067">ATP-binding</keyword>
<dbReference type="SMART" id="SM00490">
    <property type="entry name" value="HELICc"/>
    <property type="match status" value="1"/>
</dbReference>
<evidence type="ECO:0000256" key="8">
    <source>
        <dbReference type="SAM" id="MobiDB-lite"/>
    </source>
</evidence>
<evidence type="ECO:0000256" key="5">
    <source>
        <dbReference type="ARBA" id="ARBA00022840"/>
    </source>
</evidence>
<dbReference type="InterPro" id="IPR014001">
    <property type="entry name" value="Helicase_ATP-bd"/>
</dbReference>
<dbReference type="GO" id="GO:0009378">
    <property type="term" value="F:four-way junction helicase activity"/>
    <property type="evidence" value="ECO:0007669"/>
    <property type="project" value="TreeGrafter"/>
</dbReference>
<protein>
    <recommendedName>
        <fullName evidence="7">DNA 3'-5' helicase</fullName>
        <ecNumber evidence="7">5.6.2.4</ecNumber>
    </recommendedName>
</protein>
<evidence type="ECO:0000256" key="3">
    <source>
        <dbReference type="ARBA" id="ARBA00022801"/>
    </source>
</evidence>
<evidence type="ECO:0000259" key="10">
    <source>
        <dbReference type="PROSITE" id="PS51194"/>
    </source>
</evidence>
<dbReference type="PANTHER" id="PTHR13710">
    <property type="entry name" value="DNA HELICASE RECQ FAMILY MEMBER"/>
    <property type="match status" value="1"/>
</dbReference>
<dbReference type="InterPro" id="IPR011545">
    <property type="entry name" value="DEAD/DEAH_box_helicase_dom"/>
</dbReference>
<comment type="catalytic activity">
    <reaction evidence="6">
        <text>Couples ATP hydrolysis with the unwinding of duplex DNA by translocating in the 3'-5' direction.</text>
        <dbReference type="EC" id="5.6.2.4"/>
    </reaction>
</comment>
<dbReference type="AlphaFoldDB" id="A0A5C3QNJ7"/>
<feature type="domain" description="Helicase C-terminal" evidence="10">
    <location>
        <begin position="218"/>
        <end position="372"/>
    </location>
</feature>
<name>A0A5C3QNJ7_9AGAR</name>
<evidence type="ECO:0000256" key="1">
    <source>
        <dbReference type="ARBA" id="ARBA00005446"/>
    </source>
</evidence>
<dbReference type="Pfam" id="PF00271">
    <property type="entry name" value="Helicase_C"/>
    <property type="match status" value="1"/>
</dbReference>